<dbReference type="Proteomes" id="UP000179807">
    <property type="component" value="Unassembled WGS sequence"/>
</dbReference>
<evidence type="ECO:0008006" key="3">
    <source>
        <dbReference type="Google" id="ProtNLM"/>
    </source>
</evidence>
<dbReference type="InterPro" id="IPR037191">
    <property type="entry name" value="VPS9_dom_sf"/>
</dbReference>
<sequence>MVQISTPKQVNIPEKIMKVEDMKIPLHILVHQNEHLQNAIDHFDLMQFFPNPIDIVAQIYLGMKKCEMFLTVNSIINKLTIPSKKSKDLASKEMSFDDFFPVYFSIVAVNPPPNSVQMKHFLDSIIGISIPVTFDYARLFFTSAVEYLEKYENNAPEEENIPLS</sequence>
<comment type="caution">
    <text evidence="1">The sequence shown here is derived from an EMBL/GenBank/DDBJ whole genome shotgun (WGS) entry which is preliminary data.</text>
</comment>
<accession>A0A1J4JC94</accession>
<dbReference type="VEuPathDB" id="TrichDB:TRFO_37012"/>
<proteinExistence type="predicted"/>
<dbReference type="RefSeq" id="XP_068349897.1">
    <property type="nucleotide sequence ID" value="XM_068511180.1"/>
</dbReference>
<gene>
    <name evidence="1" type="ORF">TRFO_37012</name>
</gene>
<dbReference type="GeneID" id="94845884"/>
<organism evidence="1 2">
    <name type="scientific">Tritrichomonas foetus</name>
    <dbReference type="NCBI Taxonomy" id="1144522"/>
    <lineage>
        <taxon>Eukaryota</taxon>
        <taxon>Metamonada</taxon>
        <taxon>Parabasalia</taxon>
        <taxon>Tritrichomonadida</taxon>
        <taxon>Tritrichomonadidae</taxon>
        <taxon>Tritrichomonas</taxon>
    </lineage>
</organism>
<keyword evidence="2" id="KW-1185">Reference proteome</keyword>
<protein>
    <recommendedName>
        <fullName evidence="3">VPS9 domain-containing protein</fullName>
    </recommendedName>
</protein>
<name>A0A1J4JC94_9EUKA</name>
<reference evidence="1" key="1">
    <citation type="submission" date="2016-10" db="EMBL/GenBank/DDBJ databases">
        <authorList>
            <person name="Benchimol M."/>
            <person name="Almeida L.G."/>
            <person name="Vasconcelos A.T."/>
            <person name="Perreira-Neves A."/>
            <person name="Rosa I.A."/>
            <person name="Tasca T."/>
            <person name="Bogo M.R."/>
            <person name="de Souza W."/>
        </authorList>
    </citation>
    <scope>NUCLEOTIDE SEQUENCE [LARGE SCALE GENOMIC DNA]</scope>
    <source>
        <strain evidence="1">K</strain>
    </source>
</reference>
<dbReference type="EMBL" id="MLAK01001154">
    <property type="protein sequence ID" value="OHS96760.1"/>
    <property type="molecule type" value="Genomic_DNA"/>
</dbReference>
<dbReference type="AlphaFoldDB" id="A0A1J4JC94"/>
<evidence type="ECO:0000313" key="2">
    <source>
        <dbReference type="Proteomes" id="UP000179807"/>
    </source>
</evidence>
<dbReference type="OrthoDB" id="10584843at2759"/>
<evidence type="ECO:0000313" key="1">
    <source>
        <dbReference type="EMBL" id="OHS96760.1"/>
    </source>
</evidence>
<dbReference type="SUPFAM" id="SSF109993">
    <property type="entry name" value="VPS9 domain"/>
    <property type="match status" value="1"/>
</dbReference>